<evidence type="ECO:0000256" key="1">
    <source>
        <dbReference type="SAM" id="MobiDB-lite"/>
    </source>
</evidence>
<feature type="region of interest" description="Disordered" evidence="1">
    <location>
        <begin position="18"/>
        <end position="46"/>
    </location>
</feature>
<dbReference type="Proteomes" id="UP000077469">
    <property type="component" value="Chromosome"/>
</dbReference>
<dbReference type="EMBL" id="CP007141">
    <property type="protein sequence ID" value="AJC74672.1"/>
    <property type="molecule type" value="Genomic_DNA"/>
</dbReference>
<sequence>MVVRVKGYWGEVYCGLTPERGERMGCGQKKEGKKGAPKKEEKKSKK</sequence>
<dbReference type="AlphaFoldDB" id="A0A0X1KTZ0"/>
<gene>
    <name evidence="2" type="ORF">AJ81_03305</name>
</gene>
<dbReference type="KEGG" id="phy:AJ81_03305"/>
<dbReference type="PATRIC" id="fig|1123384.7.peg.644"/>
<evidence type="ECO:0000313" key="3">
    <source>
        <dbReference type="Proteomes" id="UP000077469"/>
    </source>
</evidence>
<reference evidence="2 3" key="1">
    <citation type="submission" date="2014-01" db="EMBL/GenBank/DDBJ databases">
        <title>Genome sequencing of Thermotog hypogea.</title>
        <authorList>
            <person name="Zhang X."/>
            <person name="Alvare G."/>
            <person name="Fristensky B."/>
            <person name="Chen L."/>
            <person name="Suen T."/>
            <person name="Chen Q."/>
            <person name="Ma K."/>
        </authorList>
    </citation>
    <scope>NUCLEOTIDE SEQUENCE [LARGE SCALE GENOMIC DNA]</scope>
    <source>
        <strain evidence="2 3">DSM 11164</strain>
    </source>
</reference>
<dbReference type="STRING" id="1123384.AJ81_03305"/>
<proteinExistence type="predicted"/>
<protein>
    <submittedName>
        <fullName evidence="2">Uncharacterized protein</fullName>
    </submittedName>
</protein>
<accession>A0A0X1KTZ0</accession>
<keyword evidence="3" id="KW-1185">Reference proteome</keyword>
<dbReference type="PaxDb" id="1123384-AJ81_03305"/>
<feature type="compositionally biased region" description="Basic and acidic residues" evidence="1">
    <location>
        <begin position="19"/>
        <end position="46"/>
    </location>
</feature>
<name>A0A0X1KTZ0_9THEM</name>
<evidence type="ECO:0000313" key="2">
    <source>
        <dbReference type="EMBL" id="AJC74672.1"/>
    </source>
</evidence>
<organism evidence="2 3">
    <name type="scientific">Pseudothermotoga hypogea DSM 11164 = NBRC 106472</name>
    <dbReference type="NCBI Taxonomy" id="1123384"/>
    <lineage>
        <taxon>Bacteria</taxon>
        <taxon>Thermotogati</taxon>
        <taxon>Thermotogota</taxon>
        <taxon>Thermotogae</taxon>
        <taxon>Thermotogales</taxon>
        <taxon>Thermotogaceae</taxon>
        <taxon>Pseudothermotoga</taxon>
    </lineage>
</organism>